<evidence type="ECO:0000256" key="2">
    <source>
        <dbReference type="ARBA" id="ARBA00022980"/>
    </source>
</evidence>
<keyword evidence="6" id="KW-1185">Reference proteome</keyword>
<evidence type="ECO:0000313" key="6">
    <source>
        <dbReference type="Proteomes" id="UP001316803"/>
    </source>
</evidence>
<dbReference type="Gene3D" id="3.30.1320.10">
    <property type="match status" value="1"/>
</dbReference>
<feature type="region of interest" description="Disordered" evidence="4">
    <location>
        <begin position="112"/>
        <end position="139"/>
    </location>
</feature>
<sequence length="139" mass="15220">MVIKIRLARLSKRHSPFYNIVVAQARSARDSKPMEVLGTFSPVPQTPLASARTPEKVQNPVTGEMEDYKPRKYKDVRLDITRTKYWLGVGAQPSEGVQGILGLLGLWEGRPGMRESEGMGGRGAKVGAGQAQVQKEKSG</sequence>
<comment type="caution">
    <text evidence="5">The sequence shown here is derived from an EMBL/GenBank/DDBJ whole genome shotgun (WGS) entry which is preliminary data.</text>
</comment>
<dbReference type="GO" id="GO:0005763">
    <property type="term" value="C:mitochondrial small ribosomal subunit"/>
    <property type="evidence" value="ECO:0007669"/>
    <property type="project" value="TreeGrafter"/>
</dbReference>
<keyword evidence="2 5" id="KW-0689">Ribosomal protein</keyword>
<organism evidence="5 6">
    <name type="scientific">Knufia fluminis</name>
    <dbReference type="NCBI Taxonomy" id="191047"/>
    <lineage>
        <taxon>Eukaryota</taxon>
        <taxon>Fungi</taxon>
        <taxon>Dikarya</taxon>
        <taxon>Ascomycota</taxon>
        <taxon>Pezizomycotina</taxon>
        <taxon>Eurotiomycetes</taxon>
        <taxon>Chaetothyriomycetidae</taxon>
        <taxon>Chaetothyriales</taxon>
        <taxon>Trichomeriaceae</taxon>
        <taxon>Knufia</taxon>
    </lineage>
</organism>
<comment type="similarity">
    <text evidence="1">Belongs to the bacterial ribosomal protein bS16 family.</text>
</comment>
<dbReference type="InterPro" id="IPR023803">
    <property type="entry name" value="Ribosomal_bS16_dom_sf"/>
</dbReference>
<protein>
    <submittedName>
        <fullName evidence="5">37S ribosomal protein S16, mitochondrial</fullName>
    </submittedName>
</protein>
<dbReference type="GO" id="GO:0032543">
    <property type="term" value="P:mitochondrial translation"/>
    <property type="evidence" value="ECO:0007669"/>
    <property type="project" value="TreeGrafter"/>
</dbReference>
<dbReference type="Pfam" id="PF00886">
    <property type="entry name" value="Ribosomal_S16"/>
    <property type="match status" value="1"/>
</dbReference>
<dbReference type="InterPro" id="IPR000307">
    <property type="entry name" value="Ribosomal_bS16"/>
</dbReference>
<dbReference type="PANTHER" id="PTHR12919">
    <property type="entry name" value="30S RIBOSOMAL PROTEIN S16"/>
    <property type="match status" value="1"/>
</dbReference>
<dbReference type="PANTHER" id="PTHR12919:SF20">
    <property type="entry name" value="SMALL RIBOSOMAL SUBUNIT PROTEIN BS16M"/>
    <property type="match status" value="1"/>
</dbReference>
<reference evidence="5 6" key="1">
    <citation type="submission" date="2022-12" db="EMBL/GenBank/DDBJ databases">
        <title>Genomic features and morphological characterization of a novel Knufia sp. strain isolated from spacecraft assembly facility.</title>
        <authorList>
            <person name="Teixeira M."/>
            <person name="Chander A.M."/>
            <person name="Stajich J.E."/>
            <person name="Venkateswaran K."/>
        </authorList>
    </citation>
    <scope>NUCLEOTIDE SEQUENCE [LARGE SCALE GENOMIC DNA]</scope>
    <source>
        <strain evidence="5 6">FJI-L2-BK-P2</strain>
    </source>
</reference>
<evidence type="ECO:0000256" key="4">
    <source>
        <dbReference type="SAM" id="MobiDB-lite"/>
    </source>
</evidence>
<dbReference type="HAMAP" id="MF_00385">
    <property type="entry name" value="Ribosomal_bS16"/>
    <property type="match status" value="1"/>
</dbReference>
<evidence type="ECO:0000313" key="5">
    <source>
        <dbReference type="EMBL" id="KAK5953803.1"/>
    </source>
</evidence>
<gene>
    <name evidence="5" type="primary">MRPS16</name>
    <name evidence="5" type="ORF">OHC33_005072</name>
</gene>
<proteinExistence type="inferred from homology"/>
<dbReference type="AlphaFoldDB" id="A0AAN8EWZ2"/>
<name>A0AAN8EWZ2_9EURO</name>
<evidence type="ECO:0000256" key="1">
    <source>
        <dbReference type="ARBA" id="ARBA00006668"/>
    </source>
</evidence>
<keyword evidence="3" id="KW-0687">Ribonucleoprotein</keyword>
<feature type="region of interest" description="Disordered" evidence="4">
    <location>
        <begin position="36"/>
        <end position="68"/>
    </location>
</feature>
<dbReference type="EMBL" id="JAKLMC020000010">
    <property type="protein sequence ID" value="KAK5953803.1"/>
    <property type="molecule type" value="Genomic_DNA"/>
</dbReference>
<dbReference type="NCBIfam" id="TIGR00002">
    <property type="entry name" value="S16"/>
    <property type="match status" value="1"/>
</dbReference>
<accession>A0AAN8EWZ2</accession>
<dbReference type="Proteomes" id="UP001316803">
    <property type="component" value="Unassembled WGS sequence"/>
</dbReference>
<dbReference type="GO" id="GO:0003735">
    <property type="term" value="F:structural constituent of ribosome"/>
    <property type="evidence" value="ECO:0007669"/>
    <property type="project" value="InterPro"/>
</dbReference>
<evidence type="ECO:0000256" key="3">
    <source>
        <dbReference type="ARBA" id="ARBA00023274"/>
    </source>
</evidence>
<dbReference type="SUPFAM" id="SSF54565">
    <property type="entry name" value="Ribosomal protein S16"/>
    <property type="match status" value="1"/>
</dbReference>